<evidence type="ECO:0000313" key="3">
    <source>
        <dbReference type="EMBL" id="CAF1350769.1"/>
    </source>
</evidence>
<reference evidence="4" key="1">
    <citation type="submission" date="2021-02" db="EMBL/GenBank/DDBJ databases">
        <authorList>
            <person name="Nowell W R."/>
        </authorList>
    </citation>
    <scope>NUCLEOTIDE SEQUENCE</scope>
</reference>
<dbReference type="EMBL" id="CAJNOR010007142">
    <property type="protein sequence ID" value="CAF1611631.1"/>
    <property type="molecule type" value="Genomic_DNA"/>
</dbReference>
<evidence type="ECO:0000313" key="4">
    <source>
        <dbReference type="EMBL" id="CAF1611631.1"/>
    </source>
</evidence>
<evidence type="ECO:0000259" key="2">
    <source>
        <dbReference type="Pfam" id="PF13488"/>
    </source>
</evidence>
<sequence>MLNAGSQQQSCQALGFYDGTLTFRYHMDFHAVNDWKAFGQEFRRTLRTTLNVSDSAIQILGAVSGSITVIVAATVSIITALANSGIDVTAMTIMITTVAGAGTGAAIGSAVGPIGTAVGGGIGAAVGWVTGYFATKK</sequence>
<accession>A0A816BR70</accession>
<protein>
    <recommendedName>
        <fullName evidence="2">Glycine zipper domain-containing protein</fullName>
    </recommendedName>
</protein>
<dbReference type="EMBL" id="CAJNOJ010000264">
    <property type="protein sequence ID" value="CAF1350769.1"/>
    <property type="molecule type" value="Genomic_DNA"/>
</dbReference>
<gene>
    <name evidence="3" type="ORF">EDS130_LOCUS33266</name>
    <name evidence="4" type="ORF">XAT740_LOCUS48973</name>
</gene>
<dbReference type="InterPro" id="IPR039567">
    <property type="entry name" value="Gly-zipper"/>
</dbReference>
<dbReference type="AlphaFoldDB" id="A0A816BR70"/>
<name>A0A816BR70_ADIRI</name>
<dbReference type="Proteomes" id="UP000663828">
    <property type="component" value="Unassembled WGS sequence"/>
</dbReference>
<organism evidence="4 5">
    <name type="scientific">Adineta ricciae</name>
    <name type="common">Rotifer</name>
    <dbReference type="NCBI Taxonomy" id="249248"/>
    <lineage>
        <taxon>Eukaryota</taxon>
        <taxon>Metazoa</taxon>
        <taxon>Spiralia</taxon>
        <taxon>Gnathifera</taxon>
        <taxon>Rotifera</taxon>
        <taxon>Eurotatoria</taxon>
        <taxon>Bdelloidea</taxon>
        <taxon>Adinetida</taxon>
        <taxon>Adinetidae</taxon>
        <taxon>Adineta</taxon>
    </lineage>
</organism>
<evidence type="ECO:0000313" key="5">
    <source>
        <dbReference type="Proteomes" id="UP000663828"/>
    </source>
</evidence>
<feature type="transmembrane region" description="Helical" evidence="1">
    <location>
        <begin position="114"/>
        <end position="134"/>
    </location>
</feature>
<feature type="transmembrane region" description="Helical" evidence="1">
    <location>
        <begin position="56"/>
        <end position="81"/>
    </location>
</feature>
<proteinExistence type="predicted"/>
<comment type="caution">
    <text evidence="4">The sequence shown here is derived from an EMBL/GenBank/DDBJ whole genome shotgun (WGS) entry which is preliminary data.</text>
</comment>
<feature type="transmembrane region" description="Helical" evidence="1">
    <location>
        <begin position="88"/>
        <end position="108"/>
    </location>
</feature>
<feature type="domain" description="Glycine zipper" evidence="2">
    <location>
        <begin position="97"/>
        <end position="136"/>
    </location>
</feature>
<keyword evidence="1" id="KW-0812">Transmembrane</keyword>
<evidence type="ECO:0000256" key="1">
    <source>
        <dbReference type="SAM" id="Phobius"/>
    </source>
</evidence>
<keyword evidence="5" id="KW-1185">Reference proteome</keyword>
<dbReference type="Proteomes" id="UP000663852">
    <property type="component" value="Unassembled WGS sequence"/>
</dbReference>
<keyword evidence="1" id="KW-0472">Membrane</keyword>
<keyword evidence="1" id="KW-1133">Transmembrane helix</keyword>
<dbReference type="Pfam" id="PF13488">
    <property type="entry name" value="Gly-zipper_Omp"/>
    <property type="match status" value="1"/>
</dbReference>